<gene>
    <name evidence="4" type="primary">LOC117185023</name>
</gene>
<dbReference type="AlphaFoldDB" id="A0A6I8WAE2"/>
<feature type="region of interest" description="Disordered" evidence="2">
    <location>
        <begin position="1"/>
        <end position="31"/>
    </location>
</feature>
<feature type="compositionally biased region" description="Polar residues" evidence="2">
    <location>
        <begin position="18"/>
        <end position="28"/>
    </location>
</feature>
<evidence type="ECO:0000313" key="3">
    <source>
        <dbReference type="Proteomes" id="UP000001819"/>
    </source>
</evidence>
<dbReference type="InterPro" id="IPR050115">
    <property type="entry name" value="Proteasome_alpha"/>
</dbReference>
<protein>
    <submittedName>
        <fullName evidence="4">Proteasome subunit alpha type-2-like</fullName>
    </submittedName>
</protein>
<dbReference type="InterPro" id="IPR001353">
    <property type="entry name" value="Proteasome_sua/b"/>
</dbReference>
<dbReference type="KEGG" id="dpo:117185023"/>
<evidence type="ECO:0000256" key="2">
    <source>
        <dbReference type="SAM" id="MobiDB-lite"/>
    </source>
</evidence>
<accession>A0A6I8WAE2</accession>
<keyword evidence="1" id="KW-0647">Proteasome</keyword>
<dbReference type="GO" id="GO:0051603">
    <property type="term" value="P:proteolysis involved in protein catabolic process"/>
    <property type="evidence" value="ECO:0007669"/>
    <property type="project" value="InterPro"/>
</dbReference>
<dbReference type="Gene3D" id="3.60.20.10">
    <property type="entry name" value="Glutamine Phosphoribosylpyrophosphate, subunit 1, domain 1"/>
    <property type="match status" value="1"/>
</dbReference>
<dbReference type="SUPFAM" id="SSF56235">
    <property type="entry name" value="N-terminal nucleophile aminohydrolases (Ntn hydrolases)"/>
    <property type="match status" value="1"/>
</dbReference>
<keyword evidence="3" id="KW-1185">Reference proteome</keyword>
<dbReference type="GO" id="GO:0005839">
    <property type="term" value="C:proteasome core complex"/>
    <property type="evidence" value="ECO:0007669"/>
    <property type="project" value="InterPro"/>
</dbReference>
<reference evidence="4" key="1">
    <citation type="submission" date="2025-08" db="UniProtKB">
        <authorList>
            <consortium name="RefSeq"/>
        </authorList>
    </citation>
    <scope>IDENTIFICATION</scope>
    <source>
        <strain evidence="4">MV-25-SWS-2005</strain>
        <tissue evidence="4">Whole body</tissue>
    </source>
</reference>
<dbReference type="PANTHER" id="PTHR11599">
    <property type="entry name" value="PROTEASOME SUBUNIT ALPHA/BETA"/>
    <property type="match status" value="1"/>
</dbReference>
<proteinExistence type="predicted"/>
<feature type="compositionally biased region" description="Basic and acidic residues" evidence="2">
    <location>
        <begin position="1"/>
        <end position="17"/>
    </location>
</feature>
<dbReference type="Proteomes" id="UP000001819">
    <property type="component" value="Chromosome X"/>
</dbReference>
<dbReference type="InParanoid" id="A0A6I8WAE2"/>
<dbReference type="RefSeq" id="XP_033240363.1">
    <property type="nucleotide sequence ID" value="XM_033384472.1"/>
</dbReference>
<name>A0A6I8WAE2_DROPS</name>
<evidence type="ECO:0000256" key="1">
    <source>
        <dbReference type="ARBA" id="ARBA00022942"/>
    </source>
</evidence>
<organism evidence="3 4">
    <name type="scientific">Drosophila pseudoobscura pseudoobscura</name>
    <name type="common">Fruit fly</name>
    <dbReference type="NCBI Taxonomy" id="46245"/>
    <lineage>
        <taxon>Eukaryota</taxon>
        <taxon>Metazoa</taxon>
        <taxon>Ecdysozoa</taxon>
        <taxon>Arthropoda</taxon>
        <taxon>Hexapoda</taxon>
        <taxon>Insecta</taxon>
        <taxon>Pterygota</taxon>
        <taxon>Neoptera</taxon>
        <taxon>Endopterygota</taxon>
        <taxon>Diptera</taxon>
        <taxon>Brachycera</taxon>
        <taxon>Muscomorpha</taxon>
        <taxon>Ephydroidea</taxon>
        <taxon>Drosophilidae</taxon>
        <taxon>Drosophila</taxon>
        <taxon>Sophophora</taxon>
    </lineage>
</organism>
<sequence length="241" mass="26130">MCDRSLNHIPKSEERVSRTTNRVSSGGFTSPPPLEAVSQLKRAFEAVANGNPSVGLKASHGVVLATGNRLGALYGAHIPHFVTAIDKHIGAAFSGLCPDYRLLVKRANQTASDYRYAHKEPIRVPQLVNGVGTFMLEYIQPGGTRPFGASMLICGSHQKDYYIPLQAVAQGVNAKECNIFRADQYKADLRIEESATLAVRCLKKAFGNALTGVIVEVGICMASRFQVQKPTTVAELMAKWA</sequence>
<dbReference type="InterPro" id="IPR029055">
    <property type="entry name" value="Ntn_hydrolases_N"/>
</dbReference>
<dbReference type="ExpressionAtlas" id="A0A6I8WAE2">
    <property type="expression patterns" value="baseline"/>
</dbReference>
<evidence type="ECO:0000313" key="4">
    <source>
        <dbReference type="RefSeq" id="XP_033240363.1"/>
    </source>
</evidence>
<dbReference type="Pfam" id="PF00227">
    <property type="entry name" value="Proteasome"/>
    <property type="match status" value="1"/>
</dbReference>